<evidence type="ECO:0000313" key="3">
    <source>
        <dbReference type="Proteomes" id="UP000051254"/>
    </source>
</evidence>
<dbReference type="RefSeq" id="WP_057665063.1">
    <property type="nucleotide sequence ID" value="NZ_JACIUV010000001.1"/>
</dbReference>
<gene>
    <name evidence="1" type="ORF">ABB25_06330</name>
    <name evidence="2" type="ORF">H4O09_02330</name>
</gene>
<comment type="caution">
    <text evidence="1">The sequence shown here is derived from an EMBL/GenBank/DDBJ whole genome shotgun (WGS) entry which is preliminary data.</text>
</comment>
<dbReference type="STRING" id="266128.ABB25_06330"/>
<dbReference type="EMBL" id="LDJH01000011">
    <property type="protein sequence ID" value="KRG58275.1"/>
    <property type="molecule type" value="Genomic_DNA"/>
</dbReference>
<evidence type="ECO:0000313" key="1">
    <source>
        <dbReference type="EMBL" id="KRG58275.1"/>
    </source>
</evidence>
<proteinExistence type="predicted"/>
<reference evidence="1 3" key="1">
    <citation type="submission" date="2015-05" db="EMBL/GenBank/DDBJ databases">
        <title>Genome sequencing and analysis of members of genus Stenotrophomonas.</title>
        <authorList>
            <person name="Patil P.P."/>
            <person name="Midha S."/>
            <person name="Patil P.B."/>
        </authorList>
    </citation>
    <scope>NUCLEOTIDE SEQUENCE [LARGE SCALE GENOMIC DNA]</scope>
    <source>
        <strain evidence="1 3">DSM 17805</strain>
    </source>
</reference>
<dbReference type="Proteomes" id="UP000051254">
    <property type="component" value="Unassembled WGS sequence"/>
</dbReference>
<name>A0A0R0BZR1_9GAMM</name>
<accession>A0A7W3UXY1</accession>
<dbReference type="InterPro" id="IPR018680">
    <property type="entry name" value="DUF2164"/>
</dbReference>
<evidence type="ECO:0000313" key="2">
    <source>
        <dbReference type="EMBL" id="MBB1115903.1"/>
    </source>
</evidence>
<organism evidence="1 3">
    <name type="scientific">Stenotrophomonas koreensis</name>
    <dbReference type="NCBI Taxonomy" id="266128"/>
    <lineage>
        <taxon>Bacteria</taxon>
        <taxon>Pseudomonadati</taxon>
        <taxon>Pseudomonadota</taxon>
        <taxon>Gammaproteobacteria</taxon>
        <taxon>Lysobacterales</taxon>
        <taxon>Lysobacteraceae</taxon>
        <taxon>Stenotrophomonas</taxon>
    </lineage>
</organism>
<accession>A0A0R0BZR1</accession>
<sequence length="81" mass="9280">MQGIHFSRDQHEQLAADLQQWLANNTSADIGRFEAGFLLDHVSQLLGAYWYNQGLRDAQTLLAKRVDELQHSISDLEQAER</sequence>
<dbReference type="Pfam" id="PF09932">
    <property type="entry name" value="DUF2164"/>
    <property type="match status" value="1"/>
</dbReference>
<reference evidence="2 4" key="2">
    <citation type="submission" date="2020-08" db="EMBL/GenBank/DDBJ databases">
        <title>Stenotrophomonas sp. W1S232.</title>
        <authorList>
            <person name="Deng Y."/>
        </authorList>
    </citation>
    <scope>NUCLEOTIDE SEQUENCE [LARGE SCALE GENOMIC DNA]</scope>
    <source>
        <strain evidence="2 4">W1S232</strain>
    </source>
</reference>
<dbReference type="EMBL" id="JACIUV010000001">
    <property type="protein sequence ID" value="MBB1115903.1"/>
    <property type="molecule type" value="Genomic_DNA"/>
</dbReference>
<evidence type="ECO:0000313" key="4">
    <source>
        <dbReference type="Proteomes" id="UP000550609"/>
    </source>
</evidence>
<keyword evidence="3" id="KW-1185">Reference proteome</keyword>
<dbReference type="OrthoDB" id="6629495at2"/>
<protein>
    <submittedName>
        <fullName evidence="2">DUF2164 domain-containing protein</fullName>
    </submittedName>
</protein>
<dbReference type="Proteomes" id="UP000550609">
    <property type="component" value="Unassembled WGS sequence"/>
</dbReference>
<dbReference type="AlphaFoldDB" id="A0A0R0BZR1"/>
<dbReference type="PATRIC" id="fig|266128.3.peg.130"/>